<dbReference type="Pfam" id="PF04000">
    <property type="entry name" value="Sas10_Utp3"/>
    <property type="match status" value="1"/>
</dbReference>
<dbReference type="InterPro" id="IPR007146">
    <property type="entry name" value="Sas10/Utp3/C1D"/>
</dbReference>
<dbReference type="OrthoDB" id="1421013at2759"/>
<evidence type="ECO:0000256" key="2">
    <source>
        <dbReference type="ARBA" id="ARBA00009154"/>
    </source>
</evidence>
<evidence type="ECO:0000256" key="7">
    <source>
        <dbReference type="RuleBase" id="RU368003"/>
    </source>
</evidence>
<keyword evidence="9" id="KW-1185">Reference proteome</keyword>
<proteinExistence type="inferred from homology"/>
<dbReference type="Proteomes" id="UP000053105">
    <property type="component" value="Unassembled WGS sequence"/>
</dbReference>
<evidence type="ECO:0000313" key="9">
    <source>
        <dbReference type="Proteomes" id="UP000053105"/>
    </source>
</evidence>
<evidence type="ECO:0000256" key="4">
    <source>
        <dbReference type="ARBA" id="ARBA00022552"/>
    </source>
</evidence>
<dbReference type="GO" id="GO:0003677">
    <property type="term" value="F:DNA binding"/>
    <property type="evidence" value="ECO:0007669"/>
    <property type="project" value="UniProtKB-KW"/>
</dbReference>
<accession>A0A0N0U307</accession>
<dbReference type="GO" id="GO:0010468">
    <property type="term" value="P:regulation of gene expression"/>
    <property type="evidence" value="ECO:0007669"/>
    <property type="project" value="TreeGrafter"/>
</dbReference>
<comment type="subunit">
    <text evidence="7">Monomer and homodimer.</text>
</comment>
<dbReference type="PANTHER" id="PTHR15341:SF3">
    <property type="entry name" value="NUCLEAR NUCLEIC ACID-BINDING PROTEIN C1D"/>
    <property type="match status" value="1"/>
</dbReference>
<keyword evidence="5 7" id="KW-0694">RNA-binding</keyword>
<keyword evidence="7" id="KW-0238">DNA-binding</keyword>
<dbReference type="GO" id="GO:0000460">
    <property type="term" value="P:maturation of 5.8S rRNA"/>
    <property type="evidence" value="ECO:0007669"/>
    <property type="project" value="TreeGrafter"/>
</dbReference>
<dbReference type="EMBL" id="KQ435955">
    <property type="protein sequence ID" value="KOX68058.1"/>
    <property type="molecule type" value="Genomic_DNA"/>
</dbReference>
<comment type="similarity">
    <text evidence="2 7">Belongs to the C1D family.</text>
</comment>
<dbReference type="GO" id="GO:0005737">
    <property type="term" value="C:cytoplasm"/>
    <property type="evidence" value="ECO:0007669"/>
    <property type="project" value="UniProtKB-SubCell"/>
</dbReference>
<evidence type="ECO:0000256" key="5">
    <source>
        <dbReference type="ARBA" id="ARBA00022884"/>
    </source>
</evidence>
<evidence type="ECO:0000256" key="6">
    <source>
        <dbReference type="ARBA" id="ARBA00023242"/>
    </source>
</evidence>
<dbReference type="InterPro" id="IPR011082">
    <property type="entry name" value="Exosome-assoc_fac/DNA_repair"/>
</dbReference>
<reference evidence="8 9" key="1">
    <citation type="submission" date="2015-07" db="EMBL/GenBank/DDBJ databases">
        <title>The genome of Melipona quadrifasciata.</title>
        <authorList>
            <person name="Pan H."/>
            <person name="Kapheim K."/>
        </authorList>
    </citation>
    <scope>NUCLEOTIDE SEQUENCE [LARGE SCALE GENOMIC DNA]</scope>
    <source>
        <strain evidence="8">0111107301</strain>
        <tissue evidence="8">Whole body</tissue>
    </source>
</reference>
<dbReference type="AlphaFoldDB" id="A0A0N0U307"/>
<evidence type="ECO:0000256" key="3">
    <source>
        <dbReference type="ARBA" id="ARBA00015212"/>
    </source>
</evidence>
<dbReference type="GO" id="GO:0000178">
    <property type="term" value="C:exosome (RNase complex)"/>
    <property type="evidence" value="ECO:0007669"/>
    <property type="project" value="TreeGrafter"/>
</dbReference>
<comment type="function">
    <text evidence="7">Plays a role in the recruitment of the exosome to pre-rRNA to mediate the 3'-5' end processing of the 5.8S rRNA.</text>
</comment>
<dbReference type="GO" id="GO:0005730">
    <property type="term" value="C:nucleolus"/>
    <property type="evidence" value="ECO:0007669"/>
    <property type="project" value="UniProtKB-SubCell"/>
</dbReference>
<gene>
    <name evidence="8" type="ORF">WN51_07354</name>
</gene>
<organism evidence="8 9">
    <name type="scientific">Melipona quadrifasciata</name>
    <dbReference type="NCBI Taxonomy" id="166423"/>
    <lineage>
        <taxon>Eukaryota</taxon>
        <taxon>Metazoa</taxon>
        <taxon>Ecdysozoa</taxon>
        <taxon>Arthropoda</taxon>
        <taxon>Hexapoda</taxon>
        <taxon>Insecta</taxon>
        <taxon>Pterygota</taxon>
        <taxon>Neoptera</taxon>
        <taxon>Endopterygota</taxon>
        <taxon>Hymenoptera</taxon>
        <taxon>Apocrita</taxon>
        <taxon>Aculeata</taxon>
        <taxon>Apoidea</taxon>
        <taxon>Anthophila</taxon>
        <taxon>Apidae</taxon>
        <taxon>Melipona</taxon>
    </lineage>
</organism>
<keyword evidence="7" id="KW-0963">Cytoplasm</keyword>
<evidence type="ECO:0000256" key="1">
    <source>
        <dbReference type="ARBA" id="ARBA00004123"/>
    </source>
</evidence>
<comment type="subcellular location">
    <subcellularLocation>
        <location evidence="7">Cytoplasm</location>
    </subcellularLocation>
    <subcellularLocation>
        <location evidence="7">Nucleus</location>
        <location evidence="7">Nucleolus</location>
    </subcellularLocation>
    <subcellularLocation>
        <location evidence="1 7">Nucleus</location>
    </subcellularLocation>
</comment>
<name>A0A0N0U307_9HYME</name>
<dbReference type="STRING" id="166423.A0A0N0U307"/>
<protein>
    <recommendedName>
        <fullName evidence="3 7">Nuclear nucleic acid-binding protein C1D</fullName>
    </recommendedName>
</protein>
<dbReference type="GO" id="GO:0003723">
    <property type="term" value="F:RNA binding"/>
    <property type="evidence" value="ECO:0007669"/>
    <property type="project" value="UniProtKB-UniRule"/>
</dbReference>
<evidence type="ECO:0000313" key="8">
    <source>
        <dbReference type="EMBL" id="KOX68058.1"/>
    </source>
</evidence>
<dbReference type="PANTHER" id="PTHR15341">
    <property type="entry name" value="SUN-COR STEROID HORMONE RECEPTOR CO-REPRESSOR"/>
    <property type="match status" value="1"/>
</dbReference>
<keyword evidence="4 7" id="KW-0698">rRNA processing</keyword>
<keyword evidence="6 7" id="KW-0539">Nucleus</keyword>
<sequence>MDANFGEWSHDIDVIEKLKQFHDAATKIQDKIKHATDPTVYEKLSNTEKIECSLLMSYCLNSVFWMYLRTEGIDPSKHRIKQENDRVKKSMERAKQINDKKTIMPHINKDAAQRFVRHGLWELKNKKK</sequence>